<name>A0ABX5L8V5_9MICO</name>
<sequence length="99" mass="11002">MRTRSTIARSYYNDREWEAQQADRVDVILEMLARSRSDTSTPEVRARATEFVAGGPQTWHEGVTLDVIWCGDVSDAAMTPEQADAGGRQPSFQDASPAR</sequence>
<feature type="region of interest" description="Disordered" evidence="1">
    <location>
        <begin position="79"/>
        <end position="99"/>
    </location>
</feature>
<accession>A0ABX5L8V5</accession>
<organism evidence="2 3">
    <name type="scientific">Rathayibacter iranicus NCPPB 2253 = VKM Ac-1602</name>
    <dbReference type="NCBI Taxonomy" id="1328868"/>
    <lineage>
        <taxon>Bacteria</taxon>
        <taxon>Bacillati</taxon>
        <taxon>Actinomycetota</taxon>
        <taxon>Actinomycetes</taxon>
        <taxon>Micrococcales</taxon>
        <taxon>Microbacteriaceae</taxon>
        <taxon>Rathayibacter</taxon>
    </lineage>
</organism>
<keyword evidence="3" id="KW-1185">Reference proteome</keyword>
<dbReference type="EMBL" id="QGDV01000024">
    <property type="protein sequence ID" value="PWJ60820.1"/>
    <property type="molecule type" value="Genomic_DNA"/>
</dbReference>
<proteinExistence type="predicted"/>
<reference evidence="2 3" key="1">
    <citation type="submission" date="2018-03" db="EMBL/GenBank/DDBJ databases">
        <title>Genomic Encyclopedia of Type Strains, Phase III (KMG-III): the genomes of soil and plant-associated and newly described type strains.</title>
        <authorList>
            <person name="Whitman W."/>
        </authorList>
    </citation>
    <scope>NUCLEOTIDE SEQUENCE [LARGE SCALE GENOMIC DNA]</scope>
    <source>
        <strain evidence="2 3">VKM Ac-1602</strain>
    </source>
</reference>
<evidence type="ECO:0000313" key="2">
    <source>
        <dbReference type="EMBL" id="PWJ60820.1"/>
    </source>
</evidence>
<protein>
    <submittedName>
        <fullName evidence="2">Uncharacterized protein</fullName>
    </submittedName>
</protein>
<gene>
    <name evidence="2" type="ORF">B0H03_12419</name>
</gene>
<evidence type="ECO:0000313" key="3">
    <source>
        <dbReference type="Proteomes" id="UP000245674"/>
    </source>
</evidence>
<feature type="compositionally biased region" description="Polar residues" evidence="1">
    <location>
        <begin position="90"/>
        <end position="99"/>
    </location>
</feature>
<evidence type="ECO:0000256" key="1">
    <source>
        <dbReference type="SAM" id="MobiDB-lite"/>
    </source>
</evidence>
<comment type="caution">
    <text evidence="2">The sequence shown here is derived from an EMBL/GenBank/DDBJ whole genome shotgun (WGS) entry which is preliminary data.</text>
</comment>
<dbReference type="Proteomes" id="UP000245674">
    <property type="component" value="Unassembled WGS sequence"/>
</dbReference>